<evidence type="ECO:0000313" key="2">
    <source>
        <dbReference type="EMBL" id="CDF82782.1"/>
    </source>
</evidence>
<keyword evidence="3" id="KW-1185">Reference proteome</keyword>
<name>A0A024HE47_PSEKB</name>
<dbReference type="eggNOG" id="COG4969">
    <property type="taxonomic scope" value="Bacteria"/>
</dbReference>
<keyword evidence="1" id="KW-0812">Transmembrane</keyword>
<dbReference type="STRING" id="1301098.PKB_1420"/>
<keyword evidence="1" id="KW-1133">Transmembrane helix</keyword>
<dbReference type="KEGG" id="pkc:PKB_1420"/>
<evidence type="ECO:0000313" key="3">
    <source>
        <dbReference type="Proteomes" id="UP000025241"/>
    </source>
</evidence>
<dbReference type="AlphaFoldDB" id="A0A024HE47"/>
<gene>
    <name evidence="2" type="ORF">PKB_1420</name>
</gene>
<dbReference type="RefSeq" id="WP_043250238.1">
    <property type="nucleotide sequence ID" value="NZ_HG322950.1"/>
</dbReference>
<sequence length="125" mass="14511">MTYAHSQKGLSLLGWMVVLAIVAFLASTAFKVIPHYLDYYSIEKAITSVETDKAAEVRSVPEFYSYVDKALTINNIRDLKLQDAMDVQLEDNEFRVHLKYEKREPLIENLDLVVHFDKDFRVRTP</sequence>
<dbReference type="OrthoDB" id="5734946at2"/>
<reference evidence="2 3" key="1">
    <citation type="submission" date="2013-03" db="EMBL/GenBank/DDBJ databases">
        <authorList>
            <person name="Linke B."/>
        </authorList>
    </citation>
    <scope>NUCLEOTIDE SEQUENCE [LARGE SCALE GENOMIC DNA]</scope>
    <source>
        <strain evidence="2 3">B13</strain>
    </source>
</reference>
<organism evidence="2 3">
    <name type="scientific">Pseudomonas knackmussii (strain DSM 6978 / CCUG 54928 / LMG 23759 / B13)</name>
    <dbReference type="NCBI Taxonomy" id="1301098"/>
    <lineage>
        <taxon>Bacteria</taxon>
        <taxon>Pseudomonadati</taxon>
        <taxon>Pseudomonadota</taxon>
        <taxon>Gammaproteobacteria</taxon>
        <taxon>Pseudomonadales</taxon>
        <taxon>Pseudomonadaceae</taxon>
        <taxon>Pseudomonas</taxon>
    </lineage>
</organism>
<dbReference type="InterPro" id="IPR032314">
    <property type="entry name" value="DUF4845"/>
</dbReference>
<dbReference type="Pfam" id="PF16137">
    <property type="entry name" value="DUF4845"/>
    <property type="match status" value="1"/>
</dbReference>
<dbReference type="HOGENOM" id="CLU_149778_3_0_6"/>
<proteinExistence type="predicted"/>
<dbReference type="EMBL" id="HG322950">
    <property type="protein sequence ID" value="CDF82782.1"/>
    <property type="molecule type" value="Genomic_DNA"/>
</dbReference>
<evidence type="ECO:0000256" key="1">
    <source>
        <dbReference type="SAM" id="Phobius"/>
    </source>
</evidence>
<protein>
    <recommendedName>
        <fullName evidence="4">DUF4845 domain-containing protein</fullName>
    </recommendedName>
</protein>
<accession>A0A024HE47</accession>
<dbReference type="Proteomes" id="UP000025241">
    <property type="component" value="Chromosome I"/>
</dbReference>
<keyword evidence="1" id="KW-0472">Membrane</keyword>
<evidence type="ECO:0008006" key="4">
    <source>
        <dbReference type="Google" id="ProtNLM"/>
    </source>
</evidence>
<feature type="transmembrane region" description="Helical" evidence="1">
    <location>
        <begin position="12"/>
        <end position="33"/>
    </location>
</feature>
<dbReference type="PATRIC" id="fig|1301098.3.peg.1410"/>
<reference evidence="2 3" key="2">
    <citation type="submission" date="2014-05" db="EMBL/GenBank/DDBJ databases">
        <title>Genome sequence of the 3-chlorobenzoate degrading bacterium Pseudomonas knackmussii B13 shows multiple evidence for horizontal gene transfer.</title>
        <authorList>
            <person name="Miyazaki R."/>
            <person name="Bertelli C."/>
            <person name="Falquet L."/>
            <person name="Robinson-Rechavi M."/>
            <person name="Gharib W."/>
            <person name="Roy S."/>
            <person name="Van der Meer J.R."/>
        </authorList>
    </citation>
    <scope>NUCLEOTIDE SEQUENCE [LARGE SCALE GENOMIC DNA]</scope>
    <source>
        <strain evidence="2 3">B13</strain>
    </source>
</reference>